<gene>
    <name evidence="1" type="ORF">ACJEBM_19065</name>
</gene>
<protein>
    <submittedName>
        <fullName evidence="1">RHS repeat-associated core domain-containing protein</fullName>
    </submittedName>
</protein>
<sequence>MSSLQPVLLCRFHYDPLDRLTSHIQPNSPPNQRFYCKSRLATEIQGTLSHSIVQQGDLLLAEQCHEGGVVDNTTLLGTDQQRSVLHMLKNNLPQRDIAYSPYGHHQNASGLTNLLGFNGERADPVTGHYPLGNGYRDFNPVLMRFNSPDSWSPFGGGGLNAYAYCKGNPVLRTDPTGHAPVMSLAKLFKLYKDKSITLVGKHAADMSSVQSLGGNKGAMRGINVTNNERILNSSVAKRPDLEVFDTFIVGDGEPALVKYTADSNDFLENITQSNTSTWIPEKHFSKLVFVPVGSPPLSGGGGGGGGGGGVGVGAVPRPARPVQRGAPVPRNISPGAQQRVLDNTIENAQSRRVRSSEDDLSSLLMLLRTTQ</sequence>
<keyword evidence="2" id="KW-1185">Reference proteome</keyword>
<dbReference type="EMBL" id="JBJHQE010000037">
    <property type="protein sequence ID" value="MFK9082773.1"/>
    <property type="molecule type" value="Genomic_DNA"/>
</dbReference>
<evidence type="ECO:0000313" key="1">
    <source>
        <dbReference type="EMBL" id="MFK9082773.1"/>
    </source>
</evidence>
<organism evidence="1 2">
    <name type="scientific">Pseudomonas neuropathica</name>
    <dbReference type="NCBI Taxonomy" id="2730425"/>
    <lineage>
        <taxon>Bacteria</taxon>
        <taxon>Pseudomonadati</taxon>
        <taxon>Pseudomonadota</taxon>
        <taxon>Gammaproteobacteria</taxon>
        <taxon>Pseudomonadales</taxon>
        <taxon>Pseudomonadaceae</taxon>
        <taxon>Pseudomonas</taxon>
    </lineage>
</organism>
<comment type="caution">
    <text evidence="1">The sequence shown here is derived from an EMBL/GenBank/DDBJ whole genome shotgun (WGS) entry which is preliminary data.</text>
</comment>
<accession>A0ACC7MYH7</accession>
<reference evidence="1" key="1">
    <citation type="submission" date="2024-11" db="EMBL/GenBank/DDBJ databases">
        <authorList>
            <person name="Lucas J.A."/>
        </authorList>
    </citation>
    <scope>NUCLEOTIDE SEQUENCE</scope>
    <source>
        <strain evidence="1">Z 8.8</strain>
    </source>
</reference>
<name>A0ACC7MYH7_9PSED</name>
<dbReference type="Proteomes" id="UP001622950">
    <property type="component" value="Unassembled WGS sequence"/>
</dbReference>
<proteinExistence type="predicted"/>
<evidence type="ECO:0000313" key="2">
    <source>
        <dbReference type="Proteomes" id="UP001622950"/>
    </source>
</evidence>